<dbReference type="InterPro" id="IPR051185">
    <property type="entry name" value="ASPM"/>
</dbReference>
<comment type="caution">
    <text evidence="7">The sequence shown here is derived from an EMBL/GenBank/DDBJ whole genome shotgun (WGS) entry which is preliminary data.</text>
</comment>
<gene>
    <name evidence="7" type="ORF">HUG17_5799</name>
</gene>
<dbReference type="GO" id="GO:0051295">
    <property type="term" value="P:establishment of meiotic spindle localization"/>
    <property type="evidence" value="ECO:0007669"/>
    <property type="project" value="TreeGrafter"/>
</dbReference>
<dbReference type="PROSITE" id="PS50021">
    <property type="entry name" value="CH"/>
    <property type="match status" value="1"/>
</dbReference>
<dbReference type="GO" id="GO:0005737">
    <property type="term" value="C:cytoplasm"/>
    <property type="evidence" value="ECO:0007669"/>
    <property type="project" value="UniProtKB-SubCell"/>
</dbReference>
<dbReference type="Gene3D" id="1.10.150.670">
    <property type="entry name" value="Crossover junction endonuclease EME1, DNA-binding domain"/>
    <property type="match status" value="1"/>
</dbReference>
<dbReference type="Gene3D" id="1.10.418.10">
    <property type="entry name" value="Calponin-like domain"/>
    <property type="match status" value="1"/>
</dbReference>
<sequence>MDPIELSDDSMDDSLLKPIPISKDYHQKTKSKPIIVTNENDDKDVIVELSITKPSKTFIPSNCMPNGSVNDDDDDSDVQIIEDHEDQPLNSSSDKLLLYTSIKDNPANIENDFINIRFDDGDDDDHWIELDSNDSLCHSTPLIRVVDKKYDNKPSTNRKILSRSNKKALIQSRKLKTLINKNKTKRVKPISKNLFENNDDEDDDDGQNRPTKIQQKDVINYTTIMIDSCLFDLAKQEIQTLFHSKSIGYEIQDKWKDYCVTWKCHPELETMILAANRNGNSLFKCMKISNNFLFDHLVILIQCDQLHTFLDSYLISQDEPKTNELFDLIKKQCRNYDIYNVSLIIYQMEKHLRSQQKIRDESFKRRINDMIVAENIDSEKPPAKNRRKQNKKQWPYKHSMTADNIDMLLIDCKFKFLHHFIDDDQNQSRSKLSFINVDSGLELANILFRYSRSIVEQIFRIDRQGRTNMEFFALSEKNQTIDPLKDGESKRQLWLQQLLQFPNISHDVAEAIVNRFHSPLILFNELIRISIYLPINNEENTYNESLPTIDHENIDFDDDGQEEFDSNIEFIFDNTKENNNGFKLPPRLAARLLMNKKPTSLPSQALPNIHNDRHVVNDNNENDRRQTMFIRHNTKKHDIDTASISSLDSVGDEISKSIPMFPDDSRYVTWINSVLATSFLIENITVDTARIINDCFISESAKYKGSTSKTNQIEVLKDGITSIAYREQQLMDKLRQKATAFFHCDQIANAKEALFEDIKFARYFIRKDRAIHMDVGSKKHILEVLMNYNPLWLKVALETIFNGIINDHSKNEVRCLVQFLTQHLLSFKEVAKRKNKNITTYFMNENNVKLAKEHIFFHFVLIVHFLDVAKRNRLIDHDPCLFRINAVYKSSRDIIISFSREYITGVGDITKSLRNAGIHLEHVQQPVEEFNFTATMLSKDLRCGLRLARILEIIYQRNDILPSLYYPSNNTTRKLHNMDIVFKMLQQVGIDFNYNGQTIAPKDICIGNRNKTIYLLDRLMQIFNLRQREIEYQKSLDKIVAIQRAFRRWIATQQERSLFLRKKVAAILIQRAFRSYRLTRECRQKFLCKKQASITIQRNWRGYHERKLYQTKRETTIMIQRRFRANREMKKCREQFQLLRQNAIIIQRAFRSHRLTQECRQKFLCKNKLQLRSNDTGVDIMNGNFTKQNRQSAITIQQAFRSYCLTQECRQKFLRKKQASITIQRYWRGYHERKLYQTKRETAVMIQRRFRANREMKKCREQFQLQRQSAITIQRAFRSYRLTRECRQKFLCKKQASITIQRYWRGYHERKLYQSKRETTIMIQRRFRANREMKKCREQFQLQRQSAIIIQRTFKTYIWTREYRRQFVLMRQSAIVIQRYWRGYRERKRFIELRQSVMAIQRRFKANQLMRMDYRYFQKLKVATIFVQKKFRQNRQFTIDYHNYQSKKKSATLIQTWFRHCKQRKVINKWQTVVKTVVEQHKQKCENAAIKIQKFWRGYRVRREQREKINELQLILDRLDYANQTATENKKLINIIQKSIDRFRTATNIESVRRELENLEMATTYSIEICQIIVQTEWFMQVLINSFDHFNRSEPHKKLIGNILGIIINLLIRNDSIFLYNETVFEVMIRLLRNFPRSDFLLFRSLYILNLLLQNRQTFHCYKRNKHWIQILEAIVKKNAPKIAASRTKSVLELKKSSQILLNPINKFTLSIICSDLSKKIF</sequence>
<evidence type="ECO:0000256" key="1">
    <source>
        <dbReference type="ARBA" id="ARBA00004496"/>
    </source>
</evidence>
<evidence type="ECO:0000256" key="3">
    <source>
        <dbReference type="ARBA" id="ARBA00022737"/>
    </source>
</evidence>
<keyword evidence="4" id="KW-0112">Calmodulin-binding</keyword>
<evidence type="ECO:0000256" key="2">
    <source>
        <dbReference type="ARBA" id="ARBA00022490"/>
    </source>
</evidence>
<dbReference type="Pfam" id="PF00612">
    <property type="entry name" value="IQ"/>
    <property type="match status" value="8"/>
</dbReference>
<dbReference type="PANTHER" id="PTHR22706:SF1">
    <property type="entry name" value="ASSEMBLY FACTOR FOR SPINDLE MICROTUBULES"/>
    <property type="match status" value="1"/>
</dbReference>
<comment type="subcellular location">
    <subcellularLocation>
        <location evidence="1">Cytoplasm</location>
    </subcellularLocation>
</comment>
<dbReference type="SMART" id="SM00015">
    <property type="entry name" value="IQ"/>
    <property type="match status" value="14"/>
</dbReference>
<reference evidence="7" key="2">
    <citation type="journal article" date="2021" name="World Allergy Organ. J.">
        <title>Chromosome-level assembly of Dermatophagoides farinae genome and transcriptome reveals two novel allergens Der f 37 and Der f 39.</title>
        <authorList>
            <person name="Chen J."/>
            <person name="Cai Z."/>
            <person name="Fan D."/>
            <person name="Hu J."/>
            <person name="Hou Y."/>
            <person name="He Y."/>
            <person name="Zhang Z."/>
            <person name="Zhao Z."/>
            <person name="Gao P."/>
            <person name="Hu W."/>
            <person name="Sun J."/>
            <person name="Li J."/>
            <person name="Ji K."/>
        </authorList>
    </citation>
    <scope>NUCLEOTIDE SEQUENCE</scope>
    <source>
        <strain evidence="7">JKM2019</strain>
    </source>
</reference>
<dbReference type="PANTHER" id="PTHR22706">
    <property type="entry name" value="ASSEMBLY FACTOR FOR SPINDLE MICROTUBULES"/>
    <property type="match status" value="1"/>
</dbReference>
<dbReference type="CDD" id="cd21223">
    <property type="entry name" value="CH_ASPM_rpt1"/>
    <property type="match status" value="1"/>
</dbReference>
<dbReference type="Gene3D" id="1.20.5.190">
    <property type="match status" value="5"/>
</dbReference>
<keyword evidence="2" id="KW-0963">Cytoplasm</keyword>
<name>A0A9D4P2C6_DERFA</name>
<dbReference type="Proteomes" id="UP000828236">
    <property type="component" value="Unassembled WGS sequence"/>
</dbReference>
<protein>
    <submittedName>
        <fullName evidence="7">Abnormal spindle-like protein</fullName>
    </submittedName>
</protein>
<evidence type="ECO:0000313" key="7">
    <source>
        <dbReference type="EMBL" id="KAH7642752.1"/>
    </source>
</evidence>
<dbReference type="GO" id="GO:0005516">
    <property type="term" value="F:calmodulin binding"/>
    <property type="evidence" value="ECO:0007669"/>
    <property type="project" value="UniProtKB-KW"/>
</dbReference>
<accession>A0A9D4P2C6</accession>
<reference evidence="7" key="1">
    <citation type="submission" date="2020-06" db="EMBL/GenBank/DDBJ databases">
        <authorList>
            <person name="Ji K."/>
            <person name="Li J."/>
        </authorList>
    </citation>
    <scope>NUCLEOTIDE SEQUENCE</scope>
    <source>
        <strain evidence="7">JKM2019</strain>
        <tissue evidence="7">Whole body</tissue>
    </source>
</reference>
<dbReference type="InterPro" id="IPR000048">
    <property type="entry name" value="IQ_motif_EF-hand-BS"/>
</dbReference>
<keyword evidence="3" id="KW-0677">Repeat</keyword>
<dbReference type="EMBL" id="SDOV01000004">
    <property type="protein sequence ID" value="KAH7642752.1"/>
    <property type="molecule type" value="Genomic_DNA"/>
</dbReference>
<dbReference type="GO" id="GO:0000278">
    <property type="term" value="P:mitotic cell cycle"/>
    <property type="evidence" value="ECO:0007669"/>
    <property type="project" value="TreeGrafter"/>
</dbReference>
<dbReference type="PROSITE" id="PS50096">
    <property type="entry name" value="IQ"/>
    <property type="match status" value="6"/>
</dbReference>
<dbReference type="GO" id="GO:0000922">
    <property type="term" value="C:spindle pole"/>
    <property type="evidence" value="ECO:0007669"/>
    <property type="project" value="TreeGrafter"/>
</dbReference>
<dbReference type="CDD" id="cd23767">
    <property type="entry name" value="IQCD"/>
    <property type="match status" value="4"/>
</dbReference>
<feature type="region of interest" description="Disordered" evidence="5">
    <location>
        <begin position="190"/>
        <end position="212"/>
    </location>
</feature>
<dbReference type="SUPFAM" id="SSF47576">
    <property type="entry name" value="Calponin-homology domain, CH-domain"/>
    <property type="match status" value="1"/>
</dbReference>
<dbReference type="InterPro" id="IPR036872">
    <property type="entry name" value="CH_dom_sf"/>
</dbReference>
<dbReference type="GO" id="GO:0007051">
    <property type="term" value="P:spindle organization"/>
    <property type="evidence" value="ECO:0007669"/>
    <property type="project" value="TreeGrafter"/>
</dbReference>
<organism evidence="7">
    <name type="scientific">Dermatophagoides farinae</name>
    <name type="common">American house dust mite</name>
    <dbReference type="NCBI Taxonomy" id="6954"/>
    <lineage>
        <taxon>Eukaryota</taxon>
        <taxon>Metazoa</taxon>
        <taxon>Ecdysozoa</taxon>
        <taxon>Arthropoda</taxon>
        <taxon>Chelicerata</taxon>
        <taxon>Arachnida</taxon>
        <taxon>Acari</taxon>
        <taxon>Acariformes</taxon>
        <taxon>Sarcoptiformes</taxon>
        <taxon>Astigmata</taxon>
        <taxon>Psoroptidia</taxon>
        <taxon>Analgoidea</taxon>
        <taxon>Pyroglyphidae</taxon>
        <taxon>Dermatophagoidinae</taxon>
        <taxon>Dermatophagoides</taxon>
    </lineage>
</organism>
<evidence type="ECO:0000259" key="6">
    <source>
        <dbReference type="PROSITE" id="PS50021"/>
    </source>
</evidence>
<dbReference type="InterPro" id="IPR001715">
    <property type="entry name" value="CH_dom"/>
</dbReference>
<dbReference type="InterPro" id="IPR042530">
    <property type="entry name" value="EME1/EME2_C"/>
</dbReference>
<feature type="domain" description="Calponin-homology (CH)" evidence="6">
    <location>
        <begin position="889"/>
        <end position="1027"/>
    </location>
</feature>
<evidence type="ECO:0000256" key="4">
    <source>
        <dbReference type="ARBA" id="ARBA00022860"/>
    </source>
</evidence>
<proteinExistence type="predicted"/>
<evidence type="ECO:0000256" key="5">
    <source>
        <dbReference type="SAM" id="MobiDB-lite"/>
    </source>
</evidence>